<feature type="signal peptide" evidence="1">
    <location>
        <begin position="1"/>
        <end position="22"/>
    </location>
</feature>
<evidence type="ECO:0000256" key="1">
    <source>
        <dbReference type="SAM" id="SignalP"/>
    </source>
</evidence>
<dbReference type="OrthoDB" id="10584175at2759"/>
<dbReference type="Proteomes" id="UP000186817">
    <property type="component" value="Unassembled WGS sequence"/>
</dbReference>
<accession>A0A1Q9EL62</accession>
<gene>
    <name evidence="2" type="ORF">AK812_SmicGene8324</name>
</gene>
<feature type="chain" id="PRO_5012728816" description="Secreted protein" evidence="1">
    <location>
        <begin position="23"/>
        <end position="79"/>
    </location>
</feature>
<proteinExistence type="predicted"/>
<keyword evidence="3" id="KW-1185">Reference proteome</keyword>
<comment type="caution">
    <text evidence="2">The sequence shown here is derived from an EMBL/GenBank/DDBJ whole genome shotgun (WGS) entry which is preliminary data.</text>
</comment>
<name>A0A1Q9EL62_SYMMI</name>
<dbReference type="EMBL" id="LSRX01000122">
    <property type="protein sequence ID" value="OLQ08193.1"/>
    <property type="molecule type" value="Genomic_DNA"/>
</dbReference>
<protein>
    <recommendedName>
        <fullName evidence="4">Secreted protein</fullName>
    </recommendedName>
</protein>
<reference evidence="2 3" key="1">
    <citation type="submission" date="2016-02" db="EMBL/GenBank/DDBJ databases">
        <title>Genome analysis of coral dinoflagellate symbionts highlights evolutionary adaptations to a symbiotic lifestyle.</title>
        <authorList>
            <person name="Aranda M."/>
            <person name="Li Y."/>
            <person name="Liew Y.J."/>
            <person name="Baumgarten S."/>
            <person name="Simakov O."/>
            <person name="Wilson M."/>
            <person name="Piel J."/>
            <person name="Ashoor H."/>
            <person name="Bougouffa S."/>
            <person name="Bajic V.B."/>
            <person name="Ryu T."/>
            <person name="Ravasi T."/>
            <person name="Bayer T."/>
            <person name="Micklem G."/>
            <person name="Kim H."/>
            <person name="Bhak J."/>
            <person name="Lajeunesse T.C."/>
            <person name="Voolstra C.R."/>
        </authorList>
    </citation>
    <scope>NUCLEOTIDE SEQUENCE [LARGE SCALE GENOMIC DNA]</scope>
    <source>
        <strain evidence="2 3">CCMP2467</strain>
    </source>
</reference>
<sequence length="79" mass="8739">MGSPKRCWLLATLAAVGRLCFVSWPWMQETARLHGAVARRGWADPNWNWGSPIGTAHNEAMALRARLASATQTCSARFL</sequence>
<dbReference type="AlphaFoldDB" id="A0A1Q9EL62"/>
<evidence type="ECO:0000313" key="3">
    <source>
        <dbReference type="Proteomes" id="UP000186817"/>
    </source>
</evidence>
<keyword evidence="1" id="KW-0732">Signal</keyword>
<organism evidence="2 3">
    <name type="scientific">Symbiodinium microadriaticum</name>
    <name type="common">Dinoflagellate</name>
    <name type="synonym">Zooxanthella microadriatica</name>
    <dbReference type="NCBI Taxonomy" id="2951"/>
    <lineage>
        <taxon>Eukaryota</taxon>
        <taxon>Sar</taxon>
        <taxon>Alveolata</taxon>
        <taxon>Dinophyceae</taxon>
        <taxon>Suessiales</taxon>
        <taxon>Symbiodiniaceae</taxon>
        <taxon>Symbiodinium</taxon>
    </lineage>
</organism>
<evidence type="ECO:0008006" key="4">
    <source>
        <dbReference type="Google" id="ProtNLM"/>
    </source>
</evidence>
<evidence type="ECO:0000313" key="2">
    <source>
        <dbReference type="EMBL" id="OLQ08193.1"/>
    </source>
</evidence>